<dbReference type="Pfam" id="PF05141">
    <property type="entry name" value="DIT1_PvcA"/>
    <property type="match status" value="1"/>
</dbReference>
<feature type="region of interest" description="Disordered" evidence="1">
    <location>
        <begin position="367"/>
        <end position="386"/>
    </location>
</feature>
<dbReference type="PANTHER" id="PTHR37285:SF5">
    <property type="entry name" value="SPORE WALL MATURATION PROTEIN DIT1"/>
    <property type="match status" value="1"/>
</dbReference>
<feature type="region of interest" description="Disordered" evidence="1">
    <location>
        <begin position="1"/>
        <end position="41"/>
    </location>
</feature>
<comment type="caution">
    <text evidence="2">The sequence shown here is derived from an EMBL/GenBank/DDBJ whole genome shotgun (WGS) entry which is preliminary data.</text>
</comment>
<feature type="compositionally biased region" description="Low complexity" evidence="1">
    <location>
        <begin position="368"/>
        <end position="380"/>
    </location>
</feature>
<dbReference type="Gene3D" id="3.30.60.140">
    <property type="match status" value="1"/>
</dbReference>
<protein>
    <submittedName>
        <fullName evidence="2">Isocyanide synthase family protein</fullName>
    </submittedName>
</protein>
<evidence type="ECO:0000256" key="1">
    <source>
        <dbReference type="SAM" id="MobiDB-lite"/>
    </source>
</evidence>
<dbReference type="InterPro" id="IPR007817">
    <property type="entry name" value="Isocyanide_synthase_DIT1"/>
</dbReference>
<gene>
    <name evidence="2" type="ORF">MMA15_24905</name>
</gene>
<reference evidence="2" key="2">
    <citation type="journal article" date="2023" name="Int. J. Syst. Evol. Microbiol.">
        <title>Streptomyces marispadix sp. nov., isolated from marine beach sediment of the Northern Coast of Portugal.</title>
        <authorList>
            <person name="dos Santos J.D.N."/>
            <person name="Vitorino I.R."/>
            <person name="Kallscheuer N."/>
            <person name="Srivastava A."/>
            <person name="Krautwurst S."/>
            <person name="Marz M."/>
            <person name="Jogler C."/>
            <person name="Lobo Da Cunha A."/>
            <person name="Catita J."/>
            <person name="Goncalves H."/>
            <person name="Gonzalez I."/>
            <person name="Reyes F."/>
            <person name="Lage O.M."/>
        </authorList>
    </citation>
    <scope>NUCLEOTIDE SEQUENCE</scope>
    <source>
        <strain evidence="2">M600PL45_2</strain>
    </source>
</reference>
<name>A0ABS9T4R2_9ACTN</name>
<evidence type="ECO:0000313" key="3">
    <source>
        <dbReference type="Proteomes" id="UP001166784"/>
    </source>
</evidence>
<dbReference type="Proteomes" id="UP001166784">
    <property type="component" value="Unassembled WGS sequence"/>
</dbReference>
<sequence length="386" mass="41658">MLASHALPALPPSPSPSGSPSPSAYGAGTGDGAGSPRERAREIARLLLRHQRRADGAARQPGECREFPCGACEETQARVIEPFVREGRPVRLLLPAFPGKSPNRAKVLGTLPDLAEEAALEFLDLLAARIRAVHPPGAEIVICSDGRVFSDAVRIPDEDITAYHDVLRSMVAALPGRAVSVFTLDQAPGFAALGHEEMRAILTERHAVPLESLRARIRQGEDLPLYRAITRFLFEDGNTPEYGGSRAALQREARRRAYVVIQRSKAWGDFVAQQFPGSVRLSIHPQPCSAAKLGVRLGESTGAWLTPWHGVAVDVGRRVVLMKRAEAERLGCRLVERDGRPSHYVLREPAAVADEFAPGAVLRDEDATAGTAAVPASASPDSRKEQ</sequence>
<feature type="compositionally biased region" description="Pro residues" evidence="1">
    <location>
        <begin position="9"/>
        <end position="19"/>
    </location>
</feature>
<keyword evidence="3" id="KW-1185">Reference proteome</keyword>
<dbReference type="RefSeq" id="WP_241062403.1">
    <property type="nucleotide sequence ID" value="NZ_JAKWJU010000002.1"/>
</dbReference>
<organism evidence="2 3">
    <name type="scientific">Streptomyces marispadix</name>
    <dbReference type="NCBI Taxonomy" id="2922868"/>
    <lineage>
        <taxon>Bacteria</taxon>
        <taxon>Bacillati</taxon>
        <taxon>Actinomycetota</taxon>
        <taxon>Actinomycetes</taxon>
        <taxon>Kitasatosporales</taxon>
        <taxon>Streptomycetaceae</taxon>
        <taxon>Streptomyces</taxon>
    </lineage>
</organism>
<accession>A0ABS9T4R2</accession>
<dbReference type="EMBL" id="JAKWJU010000002">
    <property type="protein sequence ID" value="MCH6163516.1"/>
    <property type="molecule type" value="Genomic_DNA"/>
</dbReference>
<dbReference type="PANTHER" id="PTHR37285">
    <property type="entry name" value="SPORE WALL MATURATION PROTEIN DIT1"/>
    <property type="match status" value="1"/>
</dbReference>
<evidence type="ECO:0000313" key="2">
    <source>
        <dbReference type="EMBL" id="MCH6163516.1"/>
    </source>
</evidence>
<reference evidence="2" key="1">
    <citation type="submission" date="2022-03" db="EMBL/GenBank/DDBJ databases">
        <authorList>
            <person name="Santos J.D.N."/>
            <person name="Kallscheuer N."/>
            <person name="Jogler C."/>
            <person name="Lage O.M."/>
        </authorList>
    </citation>
    <scope>NUCLEOTIDE SEQUENCE</scope>
    <source>
        <strain evidence="2">M600PL45_2</strain>
    </source>
</reference>
<proteinExistence type="predicted"/>